<protein>
    <submittedName>
        <fullName evidence="1">Uncharacterized protein</fullName>
    </submittedName>
</protein>
<dbReference type="AlphaFoldDB" id="A0AAV5ABX9"/>
<evidence type="ECO:0000313" key="2">
    <source>
        <dbReference type="Proteomes" id="UP001050691"/>
    </source>
</evidence>
<dbReference type="Proteomes" id="UP001050691">
    <property type="component" value="Unassembled WGS sequence"/>
</dbReference>
<comment type="caution">
    <text evidence="1">The sequence shown here is derived from an EMBL/GenBank/DDBJ whole genome shotgun (WGS) entry which is preliminary data.</text>
</comment>
<organism evidence="1 2">
    <name type="scientific">Clathrus columnatus</name>
    <dbReference type="NCBI Taxonomy" id="1419009"/>
    <lineage>
        <taxon>Eukaryota</taxon>
        <taxon>Fungi</taxon>
        <taxon>Dikarya</taxon>
        <taxon>Basidiomycota</taxon>
        <taxon>Agaricomycotina</taxon>
        <taxon>Agaricomycetes</taxon>
        <taxon>Phallomycetidae</taxon>
        <taxon>Phallales</taxon>
        <taxon>Clathraceae</taxon>
        <taxon>Clathrus</taxon>
    </lineage>
</organism>
<evidence type="ECO:0000313" key="1">
    <source>
        <dbReference type="EMBL" id="GJJ10983.1"/>
    </source>
</evidence>
<name>A0AAV5ABX9_9AGAM</name>
<gene>
    <name evidence="1" type="ORF">Clacol_005212</name>
</gene>
<reference evidence="1" key="1">
    <citation type="submission" date="2021-10" db="EMBL/GenBank/DDBJ databases">
        <title>De novo Genome Assembly of Clathrus columnatus (Basidiomycota, Fungi) Using Illumina and Nanopore Sequence Data.</title>
        <authorList>
            <person name="Ogiso-Tanaka E."/>
            <person name="Itagaki H."/>
            <person name="Hosoya T."/>
            <person name="Hosaka K."/>
        </authorList>
    </citation>
    <scope>NUCLEOTIDE SEQUENCE</scope>
    <source>
        <strain evidence="1">MO-923</strain>
    </source>
</reference>
<accession>A0AAV5ABX9</accession>
<dbReference type="EMBL" id="BPWL01000006">
    <property type="protein sequence ID" value="GJJ10983.1"/>
    <property type="molecule type" value="Genomic_DNA"/>
</dbReference>
<sequence>MSVVKLPQGLYSIEPIAYPVQVIDLKGASPLWNLRYVDGKEAVFTLQAAAPPSYIFVSKEHGVVGSPLQSSELRATATDIPNVYYILVYTPQGVDLAFLARGPEGSQYLEDLFDYLKIILEPLVAPNPAQLWKFTRFKGIE</sequence>
<keyword evidence="2" id="KW-1185">Reference proteome</keyword>
<proteinExistence type="predicted"/>